<accession>A0A0K0G5C6</accession>
<feature type="transmembrane region" description="Helical" evidence="1">
    <location>
        <begin position="29"/>
        <end position="49"/>
    </location>
</feature>
<evidence type="ECO:0000313" key="2">
    <source>
        <dbReference type="Proteomes" id="UP000035680"/>
    </source>
</evidence>
<dbReference type="Proteomes" id="UP000035680">
    <property type="component" value="Unassembled WGS sequence"/>
</dbReference>
<evidence type="ECO:0000313" key="3">
    <source>
        <dbReference type="WBParaSite" id="SVE_1994300.1"/>
    </source>
</evidence>
<keyword evidence="1" id="KW-1133">Transmembrane helix</keyword>
<keyword evidence="1" id="KW-0472">Membrane</keyword>
<dbReference type="AlphaFoldDB" id="A0A0K0G5C6"/>
<evidence type="ECO:0000256" key="1">
    <source>
        <dbReference type="SAM" id="Phobius"/>
    </source>
</evidence>
<name>A0A0K0G5C6_STRVS</name>
<proteinExistence type="predicted"/>
<reference evidence="2" key="1">
    <citation type="submission" date="2014-07" db="EMBL/GenBank/DDBJ databases">
        <authorList>
            <person name="Martin A.A"/>
            <person name="De Silva N."/>
        </authorList>
    </citation>
    <scope>NUCLEOTIDE SEQUENCE</scope>
</reference>
<dbReference type="WBParaSite" id="SVE_1994300.1">
    <property type="protein sequence ID" value="SVE_1994300.1"/>
    <property type="gene ID" value="SVE_1994300"/>
</dbReference>
<keyword evidence="2" id="KW-1185">Reference proteome</keyword>
<keyword evidence="1" id="KW-0812">Transmembrane</keyword>
<organism evidence="2 3">
    <name type="scientific">Strongyloides venezuelensis</name>
    <name type="common">Threadworm</name>
    <dbReference type="NCBI Taxonomy" id="75913"/>
    <lineage>
        <taxon>Eukaryota</taxon>
        <taxon>Metazoa</taxon>
        <taxon>Ecdysozoa</taxon>
        <taxon>Nematoda</taxon>
        <taxon>Chromadorea</taxon>
        <taxon>Rhabditida</taxon>
        <taxon>Tylenchina</taxon>
        <taxon>Panagrolaimomorpha</taxon>
        <taxon>Strongyloidoidea</taxon>
        <taxon>Strongyloididae</taxon>
        <taxon>Strongyloides</taxon>
    </lineage>
</organism>
<sequence>MYYNNTRHFFTFKFKHILALRYPLLYNTWFFGSISGIAMSLSYPYFVYLPTSKGYFIMLNHLTSFIVQRPTQLSLFFQ</sequence>
<reference evidence="3" key="2">
    <citation type="submission" date="2015-08" db="UniProtKB">
        <authorList>
            <consortium name="WormBaseParasite"/>
        </authorList>
    </citation>
    <scope>IDENTIFICATION</scope>
</reference>
<protein>
    <submittedName>
        <fullName evidence="3">Uncharacterized protein</fullName>
    </submittedName>
</protein>